<organism evidence="13 14">
    <name type="scientific">Myiagra hebetior</name>
    <dbReference type="NCBI Taxonomy" id="381031"/>
    <lineage>
        <taxon>Eukaryota</taxon>
        <taxon>Metazoa</taxon>
        <taxon>Chordata</taxon>
        <taxon>Craniata</taxon>
        <taxon>Vertebrata</taxon>
        <taxon>Euteleostomi</taxon>
        <taxon>Archelosauria</taxon>
        <taxon>Archosauria</taxon>
        <taxon>Dinosauria</taxon>
        <taxon>Saurischia</taxon>
        <taxon>Theropoda</taxon>
        <taxon>Coelurosauria</taxon>
        <taxon>Aves</taxon>
        <taxon>Neognathae</taxon>
        <taxon>Neoaves</taxon>
        <taxon>Telluraves</taxon>
        <taxon>Australaves</taxon>
        <taxon>Passeriformes</taxon>
        <taxon>Corvoidea</taxon>
        <taxon>Monarchidae</taxon>
        <taxon>Myiagra</taxon>
    </lineage>
</organism>
<dbReference type="Proteomes" id="UP000534930">
    <property type="component" value="Unassembled WGS sequence"/>
</dbReference>
<evidence type="ECO:0000256" key="6">
    <source>
        <dbReference type="ARBA" id="ARBA00023155"/>
    </source>
</evidence>
<feature type="non-terminal residue" evidence="13">
    <location>
        <position position="386"/>
    </location>
</feature>
<accession>A0A7K9JC99</accession>
<evidence type="ECO:0000256" key="2">
    <source>
        <dbReference type="ARBA" id="ARBA00009107"/>
    </source>
</evidence>
<proteinExistence type="inferred from homology"/>
<comment type="similarity">
    <text evidence="2">Belongs to the Antp homeobox family.</text>
</comment>
<gene>
    <name evidence="13" type="primary">Hoxd3</name>
    <name evidence="13" type="ORF">MYIHEB_R04211</name>
</gene>
<dbReference type="SUPFAM" id="SSF46689">
    <property type="entry name" value="Homeodomain-like"/>
    <property type="match status" value="1"/>
</dbReference>
<dbReference type="InterPro" id="IPR020479">
    <property type="entry name" value="HD_metazoa"/>
</dbReference>
<evidence type="ECO:0000313" key="13">
    <source>
        <dbReference type="EMBL" id="NXH35917.1"/>
    </source>
</evidence>
<dbReference type="Pfam" id="PF00046">
    <property type="entry name" value="Homeodomain"/>
    <property type="match status" value="1"/>
</dbReference>
<dbReference type="InterPro" id="IPR025281">
    <property type="entry name" value="DUF4074"/>
</dbReference>
<dbReference type="GO" id="GO:0003309">
    <property type="term" value="P:type B pancreatic cell differentiation"/>
    <property type="evidence" value="ECO:0007669"/>
    <property type="project" value="UniProtKB-ARBA"/>
</dbReference>
<evidence type="ECO:0000259" key="12">
    <source>
        <dbReference type="PROSITE" id="PS50071"/>
    </source>
</evidence>
<protein>
    <submittedName>
        <fullName evidence="13">HXD3 protein</fullName>
    </submittedName>
</protein>
<evidence type="ECO:0000256" key="5">
    <source>
        <dbReference type="ARBA" id="ARBA00023125"/>
    </source>
</evidence>
<dbReference type="SMART" id="SM00389">
    <property type="entry name" value="HOX"/>
    <property type="match status" value="1"/>
</dbReference>
<reference evidence="13 14" key="1">
    <citation type="submission" date="2019-09" db="EMBL/GenBank/DDBJ databases">
        <title>Bird 10,000 Genomes (B10K) Project - Family phase.</title>
        <authorList>
            <person name="Zhang G."/>
        </authorList>
    </citation>
    <scope>NUCLEOTIDE SEQUENCE [LARGE SCALE GENOMIC DNA]</scope>
    <source>
        <strain evidence="13">B10K-DU-001-33</strain>
        <tissue evidence="13">Muscle</tissue>
    </source>
</reference>
<dbReference type="EMBL" id="VWZQ01012558">
    <property type="protein sequence ID" value="NXH35917.1"/>
    <property type="molecule type" value="Genomic_DNA"/>
</dbReference>
<evidence type="ECO:0000256" key="1">
    <source>
        <dbReference type="ARBA" id="ARBA00003263"/>
    </source>
</evidence>
<dbReference type="GO" id="GO:0005634">
    <property type="term" value="C:nucleus"/>
    <property type="evidence" value="ECO:0007669"/>
    <property type="project" value="UniProtKB-SubCell"/>
</dbReference>
<dbReference type="FunFam" id="1.10.10.60:FF:000176">
    <property type="entry name" value="pancreas/duodenum homeobox protein 1"/>
    <property type="match status" value="1"/>
</dbReference>
<feature type="non-terminal residue" evidence="13">
    <location>
        <position position="1"/>
    </location>
</feature>
<dbReference type="Pfam" id="PF13293">
    <property type="entry name" value="DUF4074"/>
    <property type="match status" value="1"/>
</dbReference>
<dbReference type="GO" id="GO:0000978">
    <property type="term" value="F:RNA polymerase II cis-regulatory region sequence-specific DNA binding"/>
    <property type="evidence" value="ECO:0007669"/>
    <property type="project" value="TreeGrafter"/>
</dbReference>
<sequence length="386" mass="41163">MLFERGPRASAIADQRMQKAAYYDNAGLFGGYTYSKADAYPYGAAHQPYGQAGLDGEYPGSACSVQGSAPGRAPAHKGSELSGSCMRVGGQLQAPCTPSPGAGRARGDSSFPRDLGRKGGRCLSGGTNVSLCLFPAGESCEDKSPPGPASKRVRTAYTSAQLVELEKEVHFNRYLCRPRRVEMANLLNLAERQIKIWFQNRRMKYKKDQKAKGIMHSPVGQSPDRSPPLSGPNHVGYSSQLPGVNSLSYDAPSPTSFAKSQQSMYGLAAYTAPLSSCLPQQKRYAGAEYDPHPMQSGGGGFANPSLQGSPVYVGGNFVDSMPASGPMFNLGHLQHPSSASVDYSCAAQIPGGHHHGPCDPHPTYTDLSSHHTSQGRMQEAPKLTHL</sequence>
<evidence type="ECO:0000256" key="8">
    <source>
        <dbReference type="ARBA" id="ARBA00023242"/>
    </source>
</evidence>
<evidence type="ECO:0000256" key="10">
    <source>
        <dbReference type="RuleBase" id="RU000682"/>
    </source>
</evidence>
<dbReference type="PROSITE" id="PS50071">
    <property type="entry name" value="HOMEOBOX_2"/>
    <property type="match status" value="1"/>
</dbReference>
<keyword evidence="5 9" id="KW-0238">DNA-binding</keyword>
<evidence type="ECO:0000256" key="7">
    <source>
        <dbReference type="ARBA" id="ARBA00023163"/>
    </source>
</evidence>
<evidence type="ECO:0000256" key="9">
    <source>
        <dbReference type="PROSITE-ProRule" id="PRU00108"/>
    </source>
</evidence>
<feature type="DNA-binding region" description="Homeobox" evidence="9">
    <location>
        <begin position="150"/>
        <end position="209"/>
    </location>
</feature>
<dbReference type="PANTHER" id="PTHR45664">
    <property type="entry name" value="PROTEIN ZERKNUELLT 1-RELATED"/>
    <property type="match status" value="1"/>
</dbReference>
<evidence type="ECO:0000256" key="4">
    <source>
        <dbReference type="ARBA" id="ARBA00023015"/>
    </source>
</evidence>
<comment type="function">
    <text evidence="1">Sequence-specific transcription factor which is part of a developmental regulatory system that provides cells with specific positional identities on the anterior-posterior axis.</text>
</comment>
<keyword evidence="4" id="KW-0805">Transcription regulation</keyword>
<dbReference type="CDD" id="cd00086">
    <property type="entry name" value="homeodomain"/>
    <property type="match status" value="1"/>
</dbReference>
<feature type="compositionally biased region" description="Polar residues" evidence="11">
    <location>
        <begin position="365"/>
        <end position="376"/>
    </location>
</feature>
<feature type="region of interest" description="Disordered" evidence="11">
    <location>
        <begin position="210"/>
        <end position="233"/>
    </location>
</feature>
<dbReference type="PROSITE" id="PS00027">
    <property type="entry name" value="HOMEOBOX_1"/>
    <property type="match status" value="1"/>
</dbReference>
<keyword evidence="8 9" id="KW-0539">Nucleus</keyword>
<evidence type="ECO:0000313" key="14">
    <source>
        <dbReference type="Proteomes" id="UP000534930"/>
    </source>
</evidence>
<dbReference type="PRINTS" id="PR00024">
    <property type="entry name" value="HOMEOBOX"/>
</dbReference>
<feature type="region of interest" description="Disordered" evidence="11">
    <location>
        <begin position="354"/>
        <end position="386"/>
    </location>
</feature>
<keyword evidence="7" id="KW-0804">Transcription</keyword>
<dbReference type="InterPro" id="IPR017970">
    <property type="entry name" value="Homeobox_CS"/>
</dbReference>
<evidence type="ECO:0000256" key="3">
    <source>
        <dbReference type="ARBA" id="ARBA00022473"/>
    </source>
</evidence>
<comment type="subcellular location">
    <subcellularLocation>
        <location evidence="9 10">Nucleus</location>
    </subcellularLocation>
</comment>
<keyword evidence="14" id="KW-1185">Reference proteome</keyword>
<feature type="domain" description="Homeobox" evidence="12">
    <location>
        <begin position="148"/>
        <end position="208"/>
    </location>
</feature>
<name>A0A7K9JC99_9CORV</name>
<dbReference type="GO" id="GO:0009952">
    <property type="term" value="P:anterior/posterior pattern specification"/>
    <property type="evidence" value="ECO:0007669"/>
    <property type="project" value="TreeGrafter"/>
</dbReference>
<dbReference type="InterPro" id="IPR001356">
    <property type="entry name" value="HD"/>
</dbReference>
<feature type="region of interest" description="Disordered" evidence="11">
    <location>
        <begin position="96"/>
        <end position="117"/>
    </location>
</feature>
<dbReference type="GO" id="GO:0048704">
    <property type="term" value="P:embryonic skeletal system morphogenesis"/>
    <property type="evidence" value="ECO:0007669"/>
    <property type="project" value="TreeGrafter"/>
</dbReference>
<dbReference type="AlphaFoldDB" id="A0A7K9JC99"/>
<dbReference type="Gene3D" id="1.10.10.60">
    <property type="entry name" value="Homeodomain-like"/>
    <property type="match status" value="1"/>
</dbReference>
<comment type="caution">
    <text evidence="13">The sequence shown here is derived from an EMBL/GenBank/DDBJ whole genome shotgun (WGS) entry which is preliminary data.</text>
</comment>
<dbReference type="GO" id="GO:0000981">
    <property type="term" value="F:DNA-binding transcription factor activity, RNA polymerase II-specific"/>
    <property type="evidence" value="ECO:0007669"/>
    <property type="project" value="InterPro"/>
</dbReference>
<keyword evidence="6 9" id="KW-0371">Homeobox</keyword>
<dbReference type="PANTHER" id="PTHR45664:SF5">
    <property type="entry name" value="HOMEOBOX PROTEIN HOX-D3"/>
    <property type="match status" value="1"/>
</dbReference>
<keyword evidence="3" id="KW-0217">Developmental protein</keyword>
<evidence type="ECO:0000256" key="11">
    <source>
        <dbReference type="SAM" id="MobiDB-lite"/>
    </source>
</evidence>
<dbReference type="InterPro" id="IPR009057">
    <property type="entry name" value="Homeodomain-like_sf"/>
</dbReference>